<reference evidence="1 2" key="1">
    <citation type="submission" date="2019-02" db="EMBL/GenBank/DDBJ databases">
        <title>Investigation of anaerobic lignin degradation for improved lignocellulosic biofuels.</title>
        <authorList>
            <person name="Deangelis K."/>
        </authorList>
    </citation>
    <scope>NUCLEOTIDE SEQUENCE [LARGE SCALE GENOMIC DNA]</scope>
    <source>
        <strain evidence="1 2">159R</strain>
    </source>
</reference>
<dbReference type="EMBL" id="SJOI01000001">
    <property type="protein sequence ID" value="TCL02797.1"/>
    <property type="molecule type" value="Genomic_DNA"/>
</dbReference>
<protein>
    <submittedName>
        <fullName evidence="1">Fe-S cluster assembly iron-binding protein IscA</fullName>
    </submittedName>
</protein>
<sequence length="113" mass="12595">MIQIEAEALQQLLALQQQLTEPCAGLRIRLEGDGCQGGQVTLEWTRRLREEDYPVSYQGLVLIAAITHWPYLHRAVIQAGAQGQEPGIWIELQLQGTACHCDNQVCATPQTML</sequence>
<name>A0A4R1N864_9GAMM</name>
<gene>
    <name evidence="1" type="ORF">EZJ58_0831</name>
</gene>
<dbReference type="Proteomes" id="UP000294555">
    <property type="component" value="Unassembled WGS sequence"/>
</dbReference>
<proteinExistence type="predicted"/>
<organism evidence="1 2">
    <name type="scientific">Sodalis ligni</name>
    <dbReference type="NCBI Taxonomy" id="2697027"/>
    <lineage>
        <taxon>Bacteria</taxon>
        <taxon>Pseudomonadati</taxon>
        <taxon>Pseudomonadota</taxon>
        <taxon>Gammaproteobacteria</taxon>
        <taxon>Enterobacterales</taxon>
        <taxon>Bruguierivoracaceae</taxon>
        <taxon>Sodalis</taxon>
    </lineage>
</organism>
<dbReference type="InterPro" id="IPR035903">
    <property type="entry name" value="HesB-like_dom_sf"/>
</dbReference>
<keyword evidence="2" id="KW-1185">Reference proteome</keyword>
<evidence type="ECO:0000313" key="2">
    <source>
        <dbReference type="Proteomes" id="UP000294555"/>
    </source>
</evidence>
<evidence type="ECO:0000313" key="1">
    <source>
        <dbReference type="EMBL" id="TCL02797.1"/>
    </source>
</evidence>
<accession>A0A4R1N864</accession>
<dbReference type="Gene3D" id="2.60.300.12">
    <property type="entry name" value="HesB-like domain"/>
    <property type="match status" value="1"/>
</dbReference>
<dbReference type="SUPFAM" id="SSF89360">
    <property type="entry name" value="HesB-like domain"/>
    <property type="match status" value="1"/>
</dbReference>
<dbReference type="AlphaFoldDB" id="A0A4R1N864"/>
<comment type="caution">
    <text evidence="1">The sequence shown here is derived from an EMBL/GenBank/DDBJ whole genome shotgun (WGS) entry which is preliminary data.</text>
</comment>
<dbReference type="RefSeq" id="WP_132921724.1">
    <property type="nucleotide sequence ID" value="NZ_SJOI01000001.1"/>
</dbReference>
<dbReference type="OrthoDB" id="6505908at2"/>